<dbReference type="OrthoDB" id="5336600at2759"/>
<proteinExistence type="inferred from homology"/>
<dbReference type="Proteomes" id="UP000717696">
    <property type="component" value="Unassembled WGS sequence"/>
</dbReference>
<dbReference type="GO" id="GO:0016491">
    <property type="term" value="F:oxidoreductase activity"/>
    <property type="evidence" value="ECO:0007669"/>
    <property type="project" value="UniProtKB-KW"/>
</dbReference>
<dbReference type="Pfam" id="PF00106">
    <property type="entry name" value="adh_short"/>
    <property type="match status" value="1"/>
</dbReference>
<evidence type="ECO:0000256" key="1">
    <source>
        <dbReference type="ARBA" id="ARBA00006484"/>
    </source>
</evidence>
<evidence type="ECO:0000256" key="2">
    <source>
        <dbReference type="ARBA" id="ARBA00023002"/>
    </source>
</evidence>
<dbReference type="Gene3D" id="3.40.50.720">
    <property type="entry name" value="NAD(P)-binding Rossmann-like Domain"/>
    <property type="match status" value="1"/>
</dbReference>
<reference evidence="3" key="1">
    <citation type="journal article" date="2021" name="Nat. Commun.">
        <title>Genetic determinants of endophytism in the Arabidopsis root mycobiome.</title>
        <authorList>
            <person name="Mesny F."/>
            <person name="Miyauchi S."/>
            <person name="Thiergart T."/>
            <person name="Pickel B."/>
            <person name="Atanasova L."/>
            <person name="Karlsson M."/>
            <person name="Huettel B."/>
            <person name="Barry K.W."/>
            <person name="Haridas S."/>
            <person name="Chen C."/>
            <person name="Bauer D."/>
            <person name="Andreopoulos W."/>
            <person name="Pangilinan J."/>
            <person name="LaButti K."/>
            <person name="Riley R."/>
            <person name="Lipzen A."/>
            <person name="Clum A."/>
            <person name="Drula E."/>
            <person name="Henrissat B."/>
            <person name="Kohler A."/>
            <person name="Grigoriev I.V."/>
            <person name="Martin F.M."/>
            <person name="Hacquard S."/>
        </authorList>
    </citation>
    <scope>NUCLEOTIDE SEQUENCE</scope>
    <source>
        <strain evidence="3">MPI-CAGE-AT-0021</strain>
    </source>
</reference>
<name>A0A9P9EN61_9HYPO</name>
<dbReference type="InterPro" id="IPR036291">
    <property type="entry name" value="NAD(P)-bd_dom_sf"/>
</dbReference>
<sequence length="231" mass="25526">MAANRTIVIIGAGPGIGRSVTSLFASNRYNKIALLARRDEQLQLEKAAVEAAVSHPVTIKTYVVDVSDGDALVSAMDKIDADLGQPEVVFYNAARVLVSNFFEHPVKEIEYDFKITVTSLYQLAGREIPRLVKLAQSDATSRPAFIVTSSLLPKEPEPELFALSLTKGAQWNLVKSLYKQFGPQGVHIGVMIVGGFVSPEEPNRNPDNIAKKTWEWYSQPIEKQPFEVEIL</sequence>
<gene>
    <name evidence="3" type="ORF">B0J13DRAFT_503209</name>
</gene>
<keyword evidence="4" id="KW-1185">Reference proteome</keyword>
<evidence type="ECO:0000313" key="3">
    <source>
        <dbReference type="EMBL" id="KAH7142848.1"/>
    </source>
</evidence>
<comment type="similarity">
    <text evidence="1">Belongs to the short-chain dehydrogenases/reductases (SDR) family.</text>
</comment>
<evidence type="ECO:0000313" key="4">
    <source>
        <dbReference type="Proteomes" id="UP000717696"/>
    </source>
</evidence>
<keyword evidence="2" id="KW-0560">Oxidoreductase</keyword>
<dbReference type="AlphaFoldDB" id="A0A9P9EN61"/>
<accession>A0A9P9EN61</accession>
<dbReference type="SUPFAM" id="SSF51735">
    <property type="entry name" value="NAD(P)-binding Rossmann-fold domains"/>
    <property type="match status" value="1"/>
</dbReference>
<dbReference type="InterPro" id="IPR002347">
    <property type="entry name" value="SDR_fam"/>
</dbReference>
<comment type="caution">
    <text evidence="3">The sequence shown here is derived from an EMBL/GenBank/DDBJ whole genome shotgun (WGS) entry which is preliminary data.</text>
</comment>
<protein>
    <submittedName>
        <fullName evidence="3">Uncharacterized protein</fullName>
    </submittedName>
</protein>
<organism evidence="3 4">
    <name type="scientific">Dactylonectria estremocensis</name>
    <dbReference type="NCBI Taxonomy" id="1079267"/>
    <lineage>
        <taxon>Eukaryota</taxon>
        <taxon>Fungi</taxon>
        <taxon>Dikarya</taxon>
        <taxon>Ascomycota</taxon>
        <taxon>Pezizomycotina</taxon>
        <taxon>Sordariomycetes</taxon>
        <taxon>Hypocreomycetidae</taxon>
        <taxon>Hypocreales</taxon>
        <taxon>Nectriaceae</taxon>
        <taxon>Dactylonectria</taxon>
    </lineage>
</organism>
<dbReference type="EMBL" id="JAGMUU010000011">
    <property type="protein sequence ID" value="KAH7142848.1"/>
    <property type="molecule type" value="Genomic_DNA"/>
</dbReference>
<dbReference type="PANTHER" id="PTHR43669">
    <property type="entry name" value="5-KETO-D-GLUCONATE 5-REDUCTASE"/>
    <property type="match status" value="1"/>
</dbReference>
<dbReference type="PANTHER" id="PTHR43669:SF3">
    <property type="entry name" value="ALCOHOL DEHYDROGENASE, PUTATIVE (AFU_ORTHOLOGUE AFUA_3G03445)-RELATED"/>
    <property type="match status" value="1"/>
</dbReference>